<keyword evidence="3" id="KW-1133">Transmembrane helix</keyword>
<dbReference type="OrthoDB" id="384661at2"/>
<keyword evidence="6" id="KW-1185">Reference proteome</keyword>
<dbReference type="Proteomes" id="UP000309668">
    <property type="component" value="Unassembled WGS sequence"/>
</dbReference>
<evidence type="ECO:0000313" key="5">
    <source>
        <dbReference type="EMBL" id="TMM49003.1"/>
    </source>
</evidence>
<dbReference type="GO" id="GO:0005886">
    <property type="term" value="C:plasma membrane"/>
    <property type="evidence" value="ECO:0007669"/>
    <property type="project" value="TreeGrafter"/>
</dbReference>
<dbReference type="NCBIfam" id="TIGR00254">
    <property type="entry name" value="GGDEF"/>
    <property type="match status" value="1"/>
</dbReference>
<evidence type="ECO:0000256" key="3">
    <source>
        <dbReference type="SAM" id="Phobius"/>
    </source>
</evidence>
<feature type="domain" description="GGDEF" evidence="4">
    <location>
        <begin position="250"/>
        <end position="382"/>
    </location>
</feature>
<evidence type="ECO:0000256" key="2">
    <source>
        <dbReference type="ARBA" id="ARBA00034247"/>
    </source>
</evidence>
<dbReference type="InterPro" id="IPR000160">
    <property type="entry name" value="GGDEF_dom"/>
</dbReference>
<feature type="transmembrane region" description="Helical" evidence="3">
    <location>
        <begin position="145"/>
        <end position="163"/>
    </location>
</feature>
<dbReference type="SUPFAM" id="SSF55073">
    <property type="entry name" value="Nucleotide cyclase"/>
    <property type="match status" value="1"/>
</dbReference>
<dbReference type="EC" id="2.7.7.65" evidence="1"/>
<feature type="transmembrane region" description="Helical" evidence="3">
    <location>
        <begin position="183"/>
        <end position="210"/>
    </location>
</feature>
<protein>
    <recommendedName>
        <fullName evidence="1">diguanylate cyclase</fullName>
        <ecNumber evidence="1">2.7.7.65</ecNumber>
    </recommendedName>
</protein>
<reference evidence="5 6" key="1">
    <citation type="submission" date="2019-05" db="EMBL/GenBank/DDBJ databases">
        <title>Erythrobacter marisflavi sp. nov., isolated from isolated from water of an estuary environment.</title>
        <authorList>
            <person name="Yoon J.-H."/>
        </authorList>
    </citation>
    <scope>NUCLEOTIDE SEQUENCE [LARGE SCALE GENOMIC DNA]</scope>
    <source>
        <strain evidence="5 6">KEM-5</strain>
    </source>
</reference>
<organism evidence="5 6">
    <name type="scientific">Qipengyuania marisflavi</name>
    <dbReference type="NCBI Taxonomy" id="2486356"/>
    <lineage>
        <taxon>Bacteria</taxon>
        <taxon>Pseudomonadati</taxon>
        <taxon>Pseudomonadota</taxon>
        <taxon>Alphaproteobacteria</taxon>
        <taxon>Sphingomonadales</taxon>
        <taxon>Erythrobacteraceae</taxon>
        <taxon>Qipengyuania</taxon>
    </lineage>
</organism>
<feature type="transmembrane region" description="Helical" evidence="3">
    <location>
        <begin position="93"/>
        <end position="113"/>
    </location>
</feature>
<dbReference type="Pfam" id="PF00990">
    <property type="entry name" value="GGDEF"/>
    <property type="match status" value="1"/>
</dbReference>
<evidence type="ECO:0000256" key="1">
    <source>
        <dbReference type="ARBA" id="ARBA00012528"/>
    </source>
</evidence>
<feature type="transmembrane region" description="Helical" evidence="3">
    <location>
        <begin position="119"/>
        <end position="138"/>
    </location>
</feature>
<keyword evidence="3" id="KW-0472">Membrane</keyword>
<comment type="caution">
    <text evidence="5">The sequence shown here is derived from an EMBL/GenBank/DDBJ whole genome shotgun (WGS) entry which is preliminary data.</text>
</comment>
<dbReference type="SMART" id="SM00267">
    <property type="entry name" value="GGDEF"/>
    <property type="match status" value="1"/>
</dbReference>
<accession>A0A5S3P6Z9</accession>
<keyword evidence="3" id="KW-0812">Transmembrane</keyword>
<dbReference type="GO" id="GO:0043709">
    <property type="term" value="P:cell adhesion involved in single-species biofilm formation"/>
    <property type="evidence" value="ECO:0007669"/>
    <property type="project" value="TreeGrafter"/>
</dbReference>
<dbReference type="InterPro" id="IPR050469">
    <property type="entry name" value="Diguanylate_Cyclase"/>
</dbReference>
<comment type="catalytic activity">
    <reaction evidence="2">
        <text>2 GTP = 3',3'-c-di-GMP + 2 diphosphate</text>
        <dbReference type="Rhea" id="RHEA:24898"/>
        <dbReference type="ChEBI" id="CHEBI:33019"/>
        <dbReference type="ChEBI" id="CHEBI:37565"/>
        <dbReference type="ChEBI" id="CHEBI:58805"/>
        <dbReference type="EC" id="2.7.7.65"/>
    </reaction>
</comment>
<dbReference type="CDD" id="cd01949">
    <property type="entry name" value="GGDEF"/>
    <property type="match status" value="1"/>
</dbReference>
<dbReference type="InterPro" id="IPR029787">
    <property type="entry name" value="Nucleotide_cyclase"/>
</dbReference>
<dbReference type="GO" id="GO:1902201">
    <property type="term" value="P:negative regulation of bacterial-type flagellum-dependent cell motility"/>
    <property type="evidence" value="ECO:0007669"/>
    <property type="project" value="TreeGrafter"/>
</dbReference>
<dbReference type="InterPro" id="IPR043128">
    <property type="entry name" value="Rev_trsase/Diguanyl_cyclase"/>
</dbReference>
<dbReference type="GO" id="GO:0052621">
    <property type="term" value="F:diguanylate cyclase activity"/>
    <property type="evidence" value="ECO:0007669"/>
    <property type="project" value="UniProtKB-EC"/>
</dbReference>
<dbReference type="AlphaFoldDB" id="A0A5S3P6Z9"/>
<gene>
    <name evidence="5" type="ORF">FEV51_06400</name>
</gene>
<dbReference type="EMBL" id="VCAO01000002">
    <property type="protein sequence ID" value="TMM49003.1"/>
    <property type="molecule type" value="Genomic_DNA"/>
</dbReference>
<sequence length="400" mass="43579">MRELILGMITPLMAAVFVVVFVVMWRRGRMDTYVLAFALAYFSLGTGFIATHIVPDTSAPYVFHLTQFFYSIGVMAVVWGATRRVGHTVPIPWLLGVYAISAVTLGAAVLSSQDTDPRLFIVNSGYGVMFLIGTLALITSPRREAIDKLVIALFVLSAVQFFVRPPLTMLSEGLVNAGEYRESIYYSVLNVAVTIQSLMTAVTLIGACAWDQMRTMRDASELDHLTGLRMRRAFEQEVIAALDKASREDVPVGLIIADIDNFKSVNDVYGHQRGDRAIAGFGTVIADMIRETDIAGRVGGEEFCILAWNCDGDSLSAMAERIRAKFASTAVDGMPSEQRLTASFGTSARREGEGYGKLFARCDAALYRAKNAGRNRVESVEADKSAIAVVLGGADRRANA</sequence>
<evidence type="ECO:0000259" key="4">
    <source>
        <dbReference type="PROSITE" id="PS50887"/>
    </source>
</evidence>
<dbReference type="Gene3D" id="3.30.70.270">
    <property type="match status" value="1"/>
</dbReference>
<dbReference type="PANTHER" id="PTHR45138">
    <property type="entry name" value="REGULATORY COMPONENTS OF SENSORY TRANSDUCTION SYSTEM"/>
    <property type="match status" value="1"/>
</dbReference>
<dbReference type="PROSITE" id="PS50887">
    <property type="entry name" value="GGDEF"/>
    <property type="match status" value="1"/>
</dbReference>
<proteinExistence type="predicted"/>
<name>A0A5S3P6Z9_9SPHN</name>
<feature type="transmembrane region" description="Helical" evidence="3">
    <location>
        <begin position="61"/>
        <end position="81"/>
    </location>
</feature>
<evidence type="ECO:0000313" key="6">
    <source>
        <dbReference type="Proteomes" id="UP000309668"/>
    </source>
</evidence>
<dbReference type="FunFam" id="3.30.70.270:FF:000001">
    <property type="entry name" value="Diguanylate cyclase domain protein"/>
    <property type="match status" value="1"/>
</dbReference>
<feature type="transmembrane region" description="Helical" evidence="3">
    <location>
        <begin position="6"/>
        <end position="25"/>
    </location>
</feature>
<dbReference type="PANTHER" id="PTHR45138:SF9">
    <property type="entry name" value="DIGUANYLATE CYCLASE DGCM-RELATED"/>
    <property type="match status" value="1"/>
</dbReference>
<feature type="transmembrane region" description="Helical" evidence="3">
    <location>
        <begin position="32"/>
        <end position="55"/>
    </location>
</feature>